<dbReference type="NCBIfam" id="TIGR01484">
    <property type="entry name" value="HAD-SF-IIB"/>
    <property type="match status" value="1"/>
</dbReference>
<gene>
    <name evidence="13" type="ORF">A2756_01715</name>
</gene>
<feature type="binding site" evidence="12">
    <location>
        <position position="13"/>
    </location>
    <ligand>
        <name>Mg(2+)</name>
        <dbReference type="ChEBI" id="CHEBI:18420"/>
        <label>1</label>
    </ligand>
</feature>
<dbReference type="EMBL" id="MHNL01000026">
    <property type="protein sequence ID" value="OGZ44141.1"/>
    <property type="molecule type" value="Genomic_DNA"/>
</dbReference>
<dbReference type="InterPro" id="IPR005002">
    <property type="entry name" value="PMM"/>
</dbReference>
<dbReference type="AlphaFoldDB" id="A0A1G2G2N2"/>
<keyword evidence="6" id="KW-0963">Cytoplasm</keyword>
<dbReference type="PANTHER" id="PTHR10466">
    <property type="entry name" value="PHOSPHOMANNOMUTASE"/>
    <property type="match status" value="1"/>
</dbReference>
<dbReference type="GO" id="GO:0005829">
    <property type="term" value="C:cytosol"/>
    <property type="evidence" value="ECO:0007669"/>
    <property type="project" value="TreeGrafter"/>
</dbReference>
<dbReference type="UniPathway" id="UPA00126">
    <property type="reaction ID" value="UER00424"/>
</dbReference>
<dbReference type="PANTHER" id="PTHR10466:SF0">
    <property type="entry name" value="PHOSPHOMANNOMUTASE"/>
    <property type="match status" value="1"/>
</dbReference>
<evidence type="ECO:0000313" key="13">
    <source>
        <dbReference type="EMBL" id="OGZ44141.1"/>
    </source>
</evidence>
<comment type="caution">
    <text evidence="13">The sequence shown here is derived from an EMBL/GenBank/DDBJ whole genome shotgun (WGS) entry which is preliminary data.</text>
</comment>
<dbReference type="InterPro" id="IPR043169">
    <property type="entry name" value="PMM_cap"/>
</dbReference>
<evidence type="ECO:0000313" key="14">
    <source>
        <dbReference type="Proteomes" id="UP000177785"/>
    </source>
</evidence>
<evidence type="ECO:0000256" key="11">
    <source>
        <dbReference type="PIRSR" id="PIRSR605002-2"/>
    </source>
</evidence>
<dbReference type="EC" id="5.4.2.8" evidence="5"/>
<keyword evidence="9" id="KW-0413">Isomerase</keyword>
<evidence type="ECO:0000256" key="5">
    <source>
        <dbReference type="ARBA" id="ARBA00012730"/>
    </source>
</evidence>
<dbReference type="Pfam" id="PF03332">
    <property type="entry name" value="PMM"/>
    <property type="match status" value="1"/>
</dbReference>
<feature type="binding site" evidence="11">
    <location>
        <position position="182"/>
    </location>
    <ligand>
        <name>alpha-D-mannose 1-phosphate</name>
        <dbReference type="ChEBI" id="CHEBI:58409"/>
    </ligand>
</feature>
<dbReference type="InterPro" id="IPR036412">
    <property type="entry name" value="HAD-like_sf"/>
</dbReference>
<proteinExistence type="inferred from homology"/>
<evidence type="ECO:0000256" key="10">
    <source>
        <dbReference type="PIRSR" id="PIRSR605002-1"/>
    </source>
</evidence>
<feature type="binding site" evidence="11">
    <location>
        <position position="131"/>
    </location>
    <ligand>
        <name>alpha-D-mannose 1-phosphate</name>
        <dbReference type="ChEBI" id="CHEBI:58409"/>
    </ligand>
</feature>
<feature type="active site" description="Proton donor/acceptor" evidence="10">
    <location>
        <position position="15"/>
    </location>
</feature>
<evidence type="ECO:0000256" key="9">
    <source>
        <dbReference type="ARBA" id="ARBA00023235"/>
    </source>
</evidence>
<evidence type="ECO:0000256" key="4">
    <source>
        <dbReference type="ARBA" id="ARBA00011738"/>
    </source>
</evidence>
<dbReference type="Gene3D" id="3.30.1240.20">
    <property type="match status" value="1"/>
</dbReference>
<protein>
    <recommendedName>
        <fullName evidence="5">phosphomannomutase</fullName>
        <ecNumber evidence="5">5.4.2.8</ecNumber>
    </recommendedName>
</protein>
<comment type="similarity">
    <text evidence="3">Belongs to the eukaryotic PMM family.</text>
</comment>
<dbReference type="InterPro" id="IPR006379">
    <property type="entry name" value="HAD-SF_hydro_IIB"/>
</dbReference>
<dbReference type="InterPro" id="IPR023214">
    <property type="entry name" value="HAD_sf"/>
</dbReference>
<dbReference type="GO" id="GO:0004615">
    <property type="term" value="F:phosphomannomutase activity"/>
    <property type="evidence" value="ECO:0007669"/>
    <property type="project" value="UniProtKB-EC"/>
</dbReference>
<evidence type="ECO:0000256" key="6">
    <source>
        <dbReference type="ARBA" id="ARBA00022490"/>
    </source>
</evidence>
<keyword evidence="7 12" id="KW-0479">Metal-binding</keyword>
<feature type="binding site" evidence="11">
    <location>
        <position position="184"/>
    </location>
    <ligand>
        <name>alpha-D-mannose 1-phosphate</name>
        <dbReference type="ChEBI" id="CHEBI:58409"/>
    </ligand>
</feature>
<comment type="subcellular location">
    <subcellularLocation>
        <location evidence="1">Cytoplasm</location>
    </subcellularLocation>
</comment>
<evidence type="ECO:0000256" key="8">
    <source>
        <dbReference type="ARBA" id="ARBA00022842"/>
    </source>
</evidence>
<keyword evidence="8 12" id="KW-0460">Magnesium</keyword>
<dbReference type="GO" id="GO:0046872">
    <property type="term" value="F:metal ion binding"/>
    <property type="evidence" value="ECO:0007669"/>
    <property type="project" value="UniProtKB-KW"/>
</dbReference>
<dbReference type="GO" id="GO:0009298">
    <property type="term" value="P:GDP-mannose biosynthetic process"/>
    <property type="evidence" value="ECO:0007669"/>
    <property type="project" value="UniProtKB-UniPathway"/>
</dbReference>
<reference evidence="13 14" key="1">
    <citation type="journal article" date="2016" name="Nat. Commun.">
        <title>Thousands of microbial genomes shed light on interconnected biogeochemical processes in an aquifer system.</title>
        <authorList>
            <person name="Anantharaman K."/>
            <person name="Brown C.T."/>
            <person name="Hug L.A."/>
            <person name="Sharon I."/>
            <person name="Castelle C.J."/>
            <person name="Probst A.J."/>
            <person name="Thomas B.C."/>
            <person name="Singh A."/>
            <person name="Wilkins M.J."/>
            <person name="Karaoz U."/>
            <person name="Brodie E.L."/>
            <person name="Williams K.H."/>
            <person name="Hubbard S.S."/>
            <person name="Banfield J.F."/>
        </authorList>
    </citation>
    <scope>NUCLEOTIDE SEQUENCE [LARGE SCALE GENOMIC DNA]</scope>
</reference>
<feature type="active site" description="Nucleophile" evidence="10">
    <location>
        <position position="13"/>
    </location>
</feature>
<name>A0A1G2G2N2_9BACT</name>
<evidence type="ECO:0000256" key="7">
    <source>
        <dbReference type="ARBA" id="ARBA00022723"/>
    </source>
</evidence>
<comment type="pathway">
    <text evidence="2">Nucleotide-sugar biosynthesis; GDP-alpha-D-mannose biosynthesis; alpha-D-mannose 1-phosphate from D-fructose 6-phosphate: step 2/2.</text>
</comment>
<dbReference type="Gene3D" id="3.40.50.1000">
    <property type="entry name" value="HAD superfamily/HAD-like"/>
    <property type="match status" value="1"/>
</dbReference>
<comment type="subunit">
    <text evidence="4">Homodimer.</text>
</comment>
<feature type="binding site" evidence="12">
    <location>
        <position position="15"/>
    </location>
    <ligand>
        <name>Mg(2+)</name>
        <dbReference type="ChEBI" id="CHEBI:18420"/>
        <label>1</label>
    </ligand>
</feature>
<organism evidence="13 14">
    <name type="scientific">Candidatus Ryanbacteria bacterium RIFCSPHIGHO2_01_FULL_48_27</name>
    <dbReference type="NCBI Taxonomy" id="1802115"/>
    <lineage>
        <taxon>Bacteria</taxon>
        <taxon>Candidatus Ryaniibacteriota</taxon>
    </lineage>
</organism>
<evidence type="ECO:0000256" key="2">
    <source>
        <dbReference type="ARBA" id="ARBA00004699"/>
    </source>
</evidence>
<dbReference type="GO" id="GO:0006487">
    <property type="term" value="P:protein N-linked glycosylation"/>
    <property type="evidence" value="ECO:0007669"/>
    <property type="project" value="TreeGrafter"/>
</dbReference>
<dbReference type="GO" id="GO:0016791">
    <property type="term" value="F:phosphatase activity"/>
    <property type="evidence" value="ECO:0007669"/>
    <property type="project" value="UniProtKB-ARBA"/>
</dbReference>
<comment type="cofactor">
    <cofactor evidence="12">
        <name>Mg(2+)</name>
        <dbReference type="ChEBI" id="CHEBI:18420"/>
    </cofactor>
</comment>
<evidence type="ECO:0000256" key="1">
    <source>
        <dbReference type="ARBA" id="ARBA00004496"/>
    </source>
</evidence>
<evidence type="ECO:0000256" key="3">
    <source>
        <dbReference type="ARBA" id="ARBA00009736"/>
    </source>
</evidence>
<dbReference type="GO" id="GO:0006013">
    <property type="term" value="P:mannose metabolic process"/>
    <property type="evidence" value="ECO:0007669"/>
    <property type="project" value="TreeGrafter"/>
</dbReference>
<dbReference type="STRING" id="1802115.A2756_01715"/>
<feature type="binding site" evidence="12">
    <location>
        <position position="215"/>
    </location>
    <ligand>
        <name>Mg(2+)</name>
        <dbReference type="ChEBI" id="CHEBI:18420"/>
        <label>1</label>
    </ligand>
</feature>
<sequence>MEQYAQKKLIIFDLDDTLAPSKSPIDAEMAGLLVKLLAHKKVAVMSGGSLKQLELQILQNLSCTDTLLGNFFLFPTCATSFLRHQNGSWHVVYKEELGAKEKQTITKALEVALLKIGLPSEKIYGTRIEDRGTQVTFSGLGQDAPLALKRTWDTAGEKRRAVTSILEGSIPEYAIRIAGTTSIDITRKGIHKGYGVAQIEKHLGVSRDEMLFIGDALSPEGNDYPVKEAGVLCVEVSGPEETKKIIRIVLSTTAGR</sequence>
<accession>A0A1G2G2N2</accession>
<dbReference type="Proteomes" id="UP000177785">
    <property type="component" value="Unassembled WGS sequence"/>
</dbReference>
<evidence type="ECO:0000256" key="12">
    <source>
        <dbReference type="PIRSR" id="PIRSR605002-3"/>
    </source>
</evidence>
<dbReference type="SUPFAM" id="SSF56784">
    <property type="entry name" value="HAD-like"/>
    <property type="match status" value="1"/>
</dbReference>